<dbReference type="InterPro" id="IPR045851">
    <property type="entry name" value="AMP-bd_C_sf"/>
</dbReference>
<reference evidence="7 8" key="1">
    <citation type="submission" date="2023-08" db="EMBL/GenBank/DDBJ databases">
        <authorList>
            <person name="Folkvardsen B D."/>
            <person name="Norman A."/>
        </authorList>
    </citation>
    <scope>NUCLEOTIDE SEQUENCE [LARGE SCALE GENOMIC DNA]</scope>
    <source>
        <strain evidence="7 8">Mu0053</strain>
    </source>
</reference>
<protein>
    <submittedName>
        <fullName evidence="7">Fatty acyl-AMP ligase</fullName>
    </submittedName>
</protein>
<dbReference type="PANTHER" id="PTHR22754">
    <property type="entry name" value="DISCO-INTERACTING PROTEIN 2 DIP2 -RELATED"/>
    <property type="match status" value="1"/>
</dbReference>
<dbReference type="PANTHER" id="PTHR22754:SF32">
    <property type="entry name" value="DISCO-INTERACTING PROTEIN 2"/>
    <property type="match status" value="1"/>
</dbReference>
<feature type="domain" description="AMP-dependent synthetase/ligase" evidence="5">
    <location>
        <begin position="44"/>
        <end position="436"/>
    </location>
</feature>
<dbReference type="InterPro" id="IPR000873">
    <property type="entry name" value="AMP-dep_synth/lig_dom"/>
</dbReference>
<dbReference type="EMBL" id="OY726397">
    <property type="protein sequence ID" value="CAJ1501800.1"/>
    <property type="molecule type" value="Genomic_DNA"/>
</dbReference>
<dbReference type="Proteomes" id="UP001190465">
    <property type="component" value="Chromosome"/>
</dbReference>
<dbReference type="SUPFAM" id="SSF56801">
    <property type="entry name" value="Acetyl-CoA synthetase-like"/>
    <property type="match status" value="1"/>
</dbReference>
<dbReference type="CDD" id="cd05931">
    <property type="entry name" value="FAAL"/>
    <property type="match status" value="1"/>
</dbReference>
<keyword evidence="8" id="KW-1185">Reference proteome</keyword>
<evidence type="ECO:0000256" key="2">
    <source>
        <dbReference type="ARBA" id="ARBA00022598"/>
    </source>
</evidence>
<comment type="similarity">
    <text evidence="1">Belongs to the ATP-dependent AMP-binding enzyme family.</text>
</comment>
<dbReference type="InterPro" id="IPR025110">
    <property type="entry name" value="AMP-bd_C"/>
</dbReference>
<dbReference type="Pfam" id="PF00501">
    <property type="entry name" value="AMP-binding"/>
    <property type="match status" value="1"/>
</dbReference>
<organism evidence="7 8">
    <name type="scientific">[Mycobacterium] burgundiense</name>
    <dbReference type="NCBI Taxonomy" id="3064286"/>
    <lineage>
        <taxon>Bacteria</taxon>
        <taxon>Bacillati</taxon>
        <taxon>Actinomycetota</taxon>
        <taxon>Actinomycetes</taxon>
        <taxon>Mycobacteriales</taxon>
        <taxon>Mycobacteriaceae</taxon>
        <taxon>Mycolicibacterium</taxon>
    </lineage>
</organism>
<evidence type="ECO:0000256" key="4">
    <source>
        <dbReference type="ARBA" id="ARBA00023098"/>
    </source>
</evidence>
<dbReference type="RefSeq" id="WP_308482196.1">
    <property type="nucleotide sequence ID" value="NZ_OY726397.1"/>
</dbReference>
<proteinExistence type="inferred from homology"/>
<dbReference type="NCBIfam" id="NF009124">
    <property type="entry name" value="PRK12476.1"/>
    <property type="match status" value="1"/>
</dbReference>
<dbReference type="Pfam" id="PF23024">
    <property type="entry name" value="AMP-dom_DIP2-like"/>
    <property type="match status" value="1"/>
</dbReference>
<keyword evidence="2 7" id="KW-0436">Ligase</keyword>
<name>A0ABM9LN56_9MYCO</name>
<evidence type="ECO:0000256" key="3">
    <source>
        <dbReference type="ARBA" id="ARBA00022832"/>
    </source>
</evidence>
<evidence type="ECO:0000259" key="5">
    <source>
        <dbReference type="Pfam" id="PF00501"/>
    </source>
</evidence>
<keyword evidence="4" id="KW-0443">Lipid metabolism</keyword>
<dbReference type="GO" id="GO:0016874">
    <property type="term" value="F:ligase activity"/>
    <property type="evidence" value="ECO:0007669"/>
    <property type="project" value="UniProtKB-KW"/>
</dbReference>
<evidence type="ECO:0000313" key="7">
    <source>
        <dbReference type="EMBL" id="CAJ1501800.1"/>
    </source>
</evidence>
<dbReference type="Gene3D" id="3.30.300.30">
    <property type="match status" value="1"/>
</dbReference>
<evidence type="ECO:0000313" key="8">
    <source>
        <dbReference type="Proteomes" id="UP001190465"/>
    </source>
</evidence>
<accession>A0ABM9LN56</accession>
<keyword evidence="3" id="KW-0276">Fatty acid metabolism</keyword>
<dbReference type="Gene3D" id="3.40.50.12780">
    <property type="entry name" value="N-terminal domain of ligase-like"/>
    <property type="match status" value="1"/>
</dbReference>
<sequence>MSIGSNTLRVEDYLDGEGNIALPAGTTLTSYLEHNVALLGDEAAYRYLDYTHDRNGVAIEITWSELGSRLRAVAARLQQITAPGDRVAILAPQGVDYVVAFFAAIAAGNIAVPLFAPELPGHAERLEAVLSDAKPTVVLTTSEAAAPVQDFLRPRPRQRRPRVLAVDAVPVTVGATFVAPEIDTDDIAYLQYTSGSTRVPAGVEITHRAVCTNVLQMILSVGLDRDIRSVSWLPLYHDMGLLMIMFPALCGGHITLMSPLAFVRRPSRWIAELGAQGQAGRTFAAAPNFAFELAATRGLPAPGEHLDLSNVAGLINGSEPVSMASIEKFTAAFAPYGLPATAVKPSYGMAEATLFVSTVDPDAAPRAVYLDRDQLGAGTAVQVAPDSPNAIAQVSCGTVARSQWAVIVDPETDTELADGQVGEIWLQGDNIGRGYWRRPEETELTFGNKLQSRLAIGSRADGTEYGETWLRTGDLGVFVDGQLHITGRIKDMIIVDGRNHYPQDIEATVAAASSAIRAGYVAAFAVPADDGAGEQLVVIAERAAGAGKVDPAPVLAAVRAAVSRTHALPIADVRVVAAGTIPRTTSGKLARRACRAEYLAGRI</sequence>
<dbReference type="InterPro" id="IPR042099">
    <property type="entry name" value="ANL_N_sf"/>
</dbReference>
<evidence type="ECO:0000259" key="6">
    <source>
        <dbReference type="Pfam" id="PF23024"/>
    </source>
</evidence>
<evidence type="ECO:0000256" key="1">
    <source>
        <dbReference type="ARBA" id="ARBA00006432"/>
    </source>
</evidence>
<feature type="domain" description="AMP-binding enzyme C-terminal" evidence="6">
    <location>
        <begin position="491"/>
        <end position="602"/>
    </location>
</feature>
<dbReference type="InterPro" id="IPR040097">
    <property type="entry name" value="FAAL/FAAC"/>
</dbReference>
<gene>
    <name evidence="7" type="ORF">MU0053_002021</name>
</gene>